<feature type="binding site" evidence="9">
    <location>
        <position position="76"/>
    </location>
    <ligand>
        <name>ATP</name>
        <dbReference type="ChEBI" id="CHEBI:30616"/>
    </ligand>
</feature>
<dbReference type="GO" id="GO:0004674">
    <property type="term" value="F:protein serine/threonine kinase activity"/>
    <property type="evidence" value="ECO:0007669"/>
    <property type="project" value="UniProtKB-KW"/>
</dbReference>
<dbReference type="EC" id="2.7.11.1" evidence="1"/>
<comment type="caution">
    <text evidence="12">The sequence shown here is derived from an EMBL/GenBank/DDBJ whole genome shotgun (WGS) entry which is preliminary data.</text>
</comment>
<keyword evidence="3" id="KW-0808">Transferase</keyword>
<evidence type="ECO:0000256" key="4">
    <source>
        <dbReference type="ARBA" id="ARBA00022741"/>
    </source>
</evidence>
<evidence type="ECO:0000313" key="12">
    <source>
        <dbReference type="EMBL" id="MBD2187424.1"/>
    </source>
</evidence>
<dbReference type="RefSeq" id="WP_190402299.1">
    <property type="nucleotide sequence ID" value="NZ_JACJQB010000005.1"/>
</dbReference>
<dbReference type="Pfam" id="PF00069">
    <property type="entry name" value="Pkinase"/>
    <property type="match status" value="1"/>
</dbReference>
<feature type="region of interest" description="Disordered" evidence="10">
    <location>
        <begin position="741"/>
        <end position="770"/>
    </location>
</feature>
<evidence type="ECO:0000256" key="10">
    <source>
        <dbReference type="SAM" id="MobiDB-lite"/>
    </source>
</evidence>
<evidence type="ECO:0000256" key="9">
    <source>
        <dbReference type="PROSITE-ProRule" id="PRU10141"/>
    </source>
</evidence>
<dbReference type="SUPFAM" id="SSF56112">
    <property type="entry name" value="Protein kinase-like (PK-like)"/>
    <property type="match status" value="1"/>
</dbReference>
<proteinExistence type="predicted"/>
<comment type="catalytic activity">
    <reaction evidence="8">
        <text>L-seryl-[protein] + ATP = O-phospho-L-seryl-[protein] + ADP + H(+)</text>
        <dbReference type="Rhea" id="RHEA:17989"/>
        <dbReference type="Rhea" id="RHEA-COMP:9863"/>
        <dbReference type="Rhea" id="RHEA-COMP:11604"/>
        <dbReference type="ChEBI" id="CHEBI:15378"/>
        <dbReference type="ChEBI" id="CHEBI:29999"/>
        <dbReference type="ChEBI" id="CHEBI:30616"/>
        <dbReference type="ChEBI" id="CHEBI:83421"/>
        <dbReference type="ChEBI" id="CHEBI:456216"/>
        <dbReference type="EC" id="2.7.11.1"/>
    </reaction>
</comment>
<keyword evidence="4 9" id="KW-0547">Nucleotide-binding</keyword>
<dbReference type="PANTHER" id="PTHR24363">
    <property type="entry name" value="SERINE/THREONINE PROTEIN KINASE"/>
    <property type="match status" value="1"/>
</dbReference>
<dbReference type="PROSITE" id="PS00107">
    <property type="entry name" value="PROTEIN_KINASE_ATP"/>
    <property type="match status" value="1"/>
</dbReference>
<evidence type="ECO:0000256" key="2">
    <source>
        <dbReference type="ARBA" id="ARBA00022527"/>
    </source>
</evidence>
<keyword evidence="5 12" id="KW-0418">Kinase</keyword>
<dbReference type="PANTHER" id="PTHR24363:SF0">
    <property type="entry name" value="SERINE_THREONINE KINASE LIKE DOMAIN CONTAINING 1"/>
    <property type="match status" value="1"/>
</dbReference>
<gene>
    <name evidence="12" type="ORF">H6F41_04600</name>
</gene>
<evidence type="ECO:0000256" key="6">
    <source>
        <dbReference type="ARBA" id="ARBA00022840"/>
    </source>
</evidence>
<dbReference type="EMBL" id="JACJQB010000005">
    <property type="protein sequence ID" value="MBD2187424.1"/>
    <property type="molecule type" value="Genomic_DNA"/>
</dbReference>
<dbReference type="InterPro" id="IPR000719">
    <property type="entry name" value="Prot_kinase_dom"/>
</dbReference>
<protein>
    <recommendedName>
        <fullName evidence="1">non-specific serine/threonine protein kinase</fullName>
        <ecNumber evidence="1">2.7.11.1</ecNumber>
    </recommendedName>
</protein>
<dbReference type="SMART" id="SM00220">
    <property type="entry name" value="S_TKc"/>
    <property type="match status" value="1"/>
</dbReference>
<keyword evidence="2 12" id="KW-0723">Serine/threonine-protein kinase</keyword>
<evidence type="ECO:0000256" key="1">
    <source>
        <dbReference type="ARBA" id="ARBA00012513"/>
    </source>
</evidence>
<sequence length="770" mass="87861">MSVLLQTQKSLIDLGILTADAEIRANSRYSWLKMTMLGKTLTGRYKIVKRLGGGGFSQTFIAEDGYLPDHPQCVIKLLKPASLNGDVLRVTRELFDREAKVLYRLGRHDCIPSLLAHFEEDQEFFLAQELIEGDLLSQEITGSRCLGEEYTINFLLDILPTLDFVHQQQVIHRDLKPSNLIRRKSDHKIVLIDFGAVKEVSNSNIFDNPSSLVIGSAGYMPNEQYSGRTMFCSDIYALGIIAIQALTGRMPVQIPSDPTTGELYWHNLFEFNSAFVDIINRMVRVDWRQRYQSASEVLAALDKLQMRSQMYPPANLPSIFDSLDFSAEPEPINPLIAEVSDDLEMSADPTRAKKLICLVCTGILENDIKRLENFSFVELLQDLYQQYPTIELLKEHLVNAVKTIAVQKQRQYLIVAKLVFQLVSKLYKQTEITPKSEAVVPPANNSQVLNEPIAYAVNHLVINADSAHLVAPLAEPQELQEVIAESNHPEPDIYDWVAHQIDIDVHQMRLKRLLLYTYQDVWENDLRNLNSMDWAALLRELVSFLPTFEQLVSMLQEAISRVSKPVEYTAIGNLLLTKLEPLYPDCNSFHGDSSYGYVLEDFYESAVVANQPEPNDLNTNQCDRKIPFDPQIVSNLFDLRLELMRFTNAMRAKILLFSILYYPFDCDRDNWHDLRRHTLDDLIRQLFYSYASIDKAESAIRQILRSLNDSNAYEQAASYIIQAIRGLYSHLDTLSMQHPAESQSQFELGDTDSTKPSSARSSDDETCQFF</sequence>
<evidence type="ECO:0000259" key="11">
    <source>
        <dbReference type="PROSITE" id="PS50011"/>
    </source>
</evidence>
<dbReference type="PROSITE" id="PS50011">
    <property type="entry name" value="PROTEIN_KINASE_DOM"/>
    <property type="match status" value="1"/>
</dbReference>
<dbReference type="Gene3D" id="1.10.510.10">
    <property type="entry name" value="Transferase(Phosphotransferase) domain 1"/>
    <property type="match status" value="1"/>
</dbReference>
<keyword evidence="13" id="KW-1185">Reference proteome</keyword>
<dbReference type="Proteomes" id="UP000642094">
    <property type="component" value="Unassembled WGS sequence"/>
</dbReference>
<accession>A0ABR7ZUE5</accession>
<feature type="domain" description="Protein kinase" evidence="11">
    <location>
        <begin position="45"/>
        <end position="304"/>
    </location>
</feature>
<comment type="catalytic activity">
    <reaction evidence="7">
        <text>L-threonyl-[protein] + ATP = O-phospho-L-threonyl-[protein] + ADP + H(+)</text>
        <dbReference type="Rhea" id="RHEA:46608"/>
        <dbReference type="Rhea" id="RHEA-COMP:11060"/>
        <dbReference type="Rhea" id="RHEA-COMP:11605"/>
        <dbReference type="ChEBI" id="CHEBI:15378"/>
        <dbReference type="ChEBI" id="CHEBI:30013"/>
        <dbReference type="ChEBI" id="CHEBI:30616"/>
        <dbReference type="ChEBI" id="CHEBI:61977"/>
        <dbReference type="ChEBI" id="CHEBI:456216"/>
        <dbReference type="EC" id="2.7.11.1"/>
    </reaction>
</comment>
<evidence type="ECO:0000256" key="8">
    <source>
        <dbReference type="ARBA" id="ARBA00048679"/>
    </source>
</evidence>
<reference evidence="12 13" key="1">
    <citation type="journal article" date="2020" name="ISME J.">
        <title>Comparative genomics reveals insights into cyanobacterial evolution and habitat adaptation.</title>
        <authorList>
            <person name="Chen M.Y."/>
            <person name="Teng W.K."/>
            <person name="Zhao L."/>
            <person name="Hu C.X."/>
            <person name="Zhou Y.K."/>
            <person name="Han B.P."/>
            <person name="Song L.R."/>
            <person name="Shu W.S."/>
        </authorList>
    </citation>
    <scope>NUCLEOTIDE SEQUENCE [LARGE SCALE GENOMIC DNA]</scope>
    <source>
        <strain evidence="12 13">FACHB-723</strain>
    </source>
</reference>
<organism evidence="12 13">
    <name type="scientific">Pseudanabaena mucicola FACHB-723</name>
    <dbReference type="NCBI Taxonomy" id="2692860"/>
    <lineage>
        <taxon>Bacteria</taxon>
        <taxon>Bacillati</taxon>
        <taxon>Cyanobacteriota</taxon>
        <taxon>Cyanophyceae</taxon>
        <taxon>Pseudanabaenales</taxon>
        <taxon>Pseudanabaenaceae</taxon>
        <taxon>Pseudanabaena</taxon>
    </lineage>
</organism>
<dbReference type="InterPro" id="IPR011009">
    <property type="entry name" value="Kinase-like_dom_sf"/>
</dbReference>
<dbReference type="CDD" id="cd14014">
    <property type="entry name" value="STKc_PknB_like"/>
    <property type="match status" value="1"/>
</dbReference>
<evidence type="ECO:0000256" key="3">
    <source>
        <dbReference type="ARBA" id="ARBA00022679"/>
    </source>
</evidence>
<dbReference type="InterPro" id="IPR017441">
    <property type="entry name" value="Protein_kinase_ATP_BS"/>
</dbReference>
<evidence type="ECO:0000313" key="13">
    <source>
        <dbReference type="Proteomes" id="UP000642094"/>
    </source>
</evidence>
<evidence type="ECO:0000256" key="5">
    <source>
        <dbReference type="ARBA" id="ARBA00022777"/>
    </source>
</evidence>
<keyword evidence="6 9" id="KW-0067">ATP-binding</keyword>
<name>A0ABR7ZUE5_9CYAN</name>
<evidence type="ECO:0000256" key="7">
    <source>
        <dbReference type="ARBA" id="ARBA00047899"/>
    </source>
</evidence>